<dbReference type="GO" id="GO:0016987">
    <property type="term" value="F:sigma factor activity"/>
    <property type="evidence" value="ECO:0007669"/>
    <property type="project" value="UniProtKB-KW"/>
</dbReference>
<sequence>MADPADAGSVFTMHRLGLLRLAVLLIGDRATAEDVVQDAFAGLHSRWAELRDVASALAYVRGSVVNGCRMVHRRRSLIRRIGILPDPPIWSAESAALVREDHREVVEALQHLPHRRREVLVLRYYLDLSDAEIAEIMGISPSTVRSTAARALGALGELLKEGT</sequence>
<dbReference type="GO" id="GO:0003677">
    <property type="term" value="F:DNA binding"/>
    <property type="evidence" value="ECO:0007669"/>
    <property type="project" value="UniProtKB-KW"/>
</dbReference>
<dbReference type="InterPro" id="IPR007627">
    <property type="entry name" value="RNA_pol_sigma70_r2"/>
</dbReference>
<dbReference type="InterPro" id="IPR036388">
    <property type="entry name" value="WH-like_DNA-bd_sf"/>
</dbReference>
<dbReference type="InterPro" id="IPR013249">
    <property type="entry name" value="RNA_pol_sigma70_r4_t2"/>
</dbReference>
<dbReference type="InterPro" id="IPR013325">
    <property type="entry name" value="RNA_pol_sigma_r2"/>
</dbReference>
<evidence type="ECO:0000256" key="5">
    <source>
        <dbReference type="ARBA" id="ARBA00023163"/>
    </source>
</evidence>
<dbReference type="InterPro" id="IPR039425">
    <property type="entry name" value="RNA_pol_sigma-70-like"/>
</dbReference>
<evidence type="ECO:0000313" key="8">
    <source>
        <dbReference type="EMBL" id="TQL99203.1"/>
    </source>
</evidence>
<dbReference type="SUPFAM" id="SSF88946">
    <property type="entry name" value="Sigma2 domain of RNA polymerase sigma factors"/>
    <property type="match status" value="1"/>
</dbReference>
<accession>A0A543CQ27</accession>
<evidence type="ECO:0000256" key="2">
    <source>
        <dbReference type="ARBA" id="ARBA00023015"/>
    </source>
</evidence>
<name>A0A543CQ27_9ACTN</name>
<feature type="domain" description="RNA polymerase sigma factor 70 region 4 type 2" evidence="7">
    <location>
        <begin position="103"/>
        <end position="155"/>
    </location>
</feature>
<evidence type="ECO:0000256" key="4">
    <source>
        <dbReference type="ARBA" id="ARBA00023125"/>
    </source>
</evidence>
<protein>
    <submittedName>
        <fullName evidence="8">RNA polymerase sigma-70 factor (Sigma-E family)</fullName>
    </submittedName>
</protein>
<dbReference type="EMBL" id="VFOZ01000001">
    <property type="protein sequence ID" value="TQL99203.1"/>
    <property type="molecule type" value="Genomic_DNA"/>
</dbReference>
<dbReference type="NCBIfam" id="TIGR02983">
    <property type="entry name" value="SigE-fam_strep"/>
    <property type="match status" value="1"/>
</dbReference>
<keyword evidence="3" id="KW-0731">Sigma factor</keyword>
<dbReference type="InterPro" id="IPR014284">
    <property type="entry name" value="RNA_pol_sigma-70_dom"/>
</dbReference>
<dbReference type="GO" id="GO:0006352">
    <property type="term" value="P:DNA-templated transcription initiation"/>
    <property type="evidence" value="ECO:0007669"/>
    <property type="project" value="InterPro"/>
</dbReference>
<evidence type="ECO:0000259" key="7">
    <source>
        <dbReference type="Pfam" id="PF08281"/>
    </source>
</evidence>
<dbReference type="InterPro" id="IPR013324">
    <property type="entry name" value="RNA_pol_sigma_r3/r4-like"/>
</dbReference>
<keyword evidence="4" id="KW-0238">DNA-binding</keyword>
<dbReference type="Pfam" id="PF08281">
    <property type="entry name" value="Sigma70_r4_2"/>
    <property type="match status" value="1"/>
</dbReference>
<proteinExistence type="inferred from homology"/>
<dbReference type="RefSeq" id="WP_246121983.1">
    <property type="nucleotide sequence ID" value="NZ_VFOZ01000001.1"/>
</dbReference>
<gene>
    <name evidence="8" type="ORF">FB559_4860</name>
</gene>
<dbReference type="Gene3D" id="1.10.1740.10">
    <property type="match status" value="1"/>
</dbReference>
<dbReference type="PANTHER" id="PTHR43133:SF50">
    <property type="entry name" value="ECF RNA POLYMERASE SIGMA FACTOR SIGM"/>
    <property type="match status" value="1"/>
</dbReference>
<dbReference type="AlphaFoldDB" id="A0A543CQ27"/>
<evidence type="ECO:0000256" key="3">
    <source>
        <dbReference type="ARBA" id="ARBA00023082"/>
    </source>
</evidence>
<keyword evidence="9" id="KW-1185">Reference proteome</keyword>
<reference evidence="8 9" key="1">
    <citation type="submission" date="2019-06" db="EMBL/GenBank/DDBJ databases">
        <title>Sequencing the genomes of 1000 actinobacteria strains.</title>
        <authorList>
            <person name="Klenk H.-P."/>
        </authorList>
    </citation>
    <scope>NUCLEOTIDE SEQUENCE [LARGE SCALE GENOMIC DNA]</scope>
    <source>
        <strain evidence="8 9">DSM 102200</strain>
    </source>
</reference>
<dbReference type="PANTHER" id="PTHR43133">
    <property type="entry name" value="RNA POLYMERASE ECF-TYPE SIGMA FACTO"/>
    <property type="match status" value="1"/>
</dbReference>
<dbReference type="NCBIfam" id="TIGR02937">
    <property type="entry name" value="sigma70-ECF"/>
    <property type="match status" value="1"/>
</dbReference>
<comment type="caution">
    <text evidence="8">The sequence shown here is derived from an EMBL/GenBank/DDBJ whole genome shotgun (WGS) entry which is preliminary data.</text>
</comment>
<dbReference type="SUPFAM" id="SSF88659">
    <property type="entry name" value="Sigma3 and sigma4 domains of RNA polymerase sigma factors"/>
    <property type="match status" value="1"/>
</dbReference>
<evidence type="ECO:0000259" key="6">
    <source>
        <dbReference type="Pfam" id="PF04542"/>
    </source>
</evidence>
<feature type="domain" description="RNA polymerase sigma-70 region 2" evidence="6">
    <location>
        <begin position="11"/>
        <end position="76"/>
    </location>
</feature>
<keyword evidence="5" id="KW-0804">Transcription</keyword>
<dbReference type="Pfam" id="PF04542">
    <property type="entry name" value="Sigma70_r2"/>
    <property type="match status" value="1"/>
</dbReference>
<dbReference type="CDD" id="cd06171">
    <property type="entry name" value="Sigma70_r4"/>
    <property type="match status" value="1"/>
</dbReference>
<dbReference type="Gene3D" id="1.10.10.10">
    <property type="entry name" value="Winged helix-like DNA-binding domain superfamily/Winged helix DNA-binding domain"/>
    <property type="match status" value="1"/>
</dbReference>
<comment type="similarity">
    <text evidence="1">Belongs to the sigma-70 factor family. ECF subfamily.</text>
</comment>
<organism evidence="8 9">
    <name type="scientific">Actinoallomurus bryophytorum</name>
    <dbReference type="NCBI Taxonomy" id="1490222"/>
    <lineage>
        <taxon>Bacteria</taxon>
        <taxon>Bacillati</taxon>
        <taxon>Actinomycetota</taxon>
        <taxon>Actinomycetes</taxon>
        <taxon>Streptosporangiales</taxon>
        <taxon>Thermomonosporaceae</taxon>
        <taxon>Actinoallomurus</taxon>
    </lineage>
</organism>
<keyword evidence="2" id="KW-0805">Transcription regulation</keyword>
<dbReference type="Proteomes" id="UP000316096">
    <property type="component" value="Unassembled WGS sequence"/>
</dbReference>
<evidence type="ECO:0000313" key="9">
    <source>
        <dbReference type="Proteomes" id="UP000316096"/>
    </source>
</evidence>
<dbReference type="InterPro" id="IPR014325">
    <property type="entry name" value="RNA_pol_sigma-E_actinobac"/>
</dbReference>
<evidence type="ECO:0000256" key="1">
    <source>
        <dbReference type="ARBA" id="ARBA00010641"/>
    </source>
</evidence>